<reference evidence="1" key="1">
    <citation type="journal article" date="2019" name="Sci. Rep.">
        <title>Draft genome of Tanacetum cinerariifolium, the natural source of mosquito coil.</title>
        <authorList>
            <person name="Yamashiro T."/>
            <person name="Shiraishi A."/>
            <person name="Satake H."/>
            <person name="Nakayama K."/>
        </authorList>
    </citation>
    <scope>NUCLEOTIDE SEQUENCE</scope>
</reference>
<proteinExistence type="predicted"/>
<name>A0A6L2M7D4_TANCI</name>
<dbReference type="AlphaFoldDB" id="A0A6L2M7D4"/>
<feature type="non-terminal residue" evidence="1">
    <location>
        <position position="258"/>
    </location>
</feature>
<dbReference type="EMBL" id="BKCJ010006025">
    <property type="protein sequence ID" value="GEU69936.1"/>
    <property type="molecule type" value="Genomic_DNA"/>
</dbReference>
<evidence type="ECO:0000313" key="1">
    <source>
        <dbReference type="EMBL" id="GEU69936.1"/>
    </source>
</evidence>
<organism evidence="1">
    <name type="scientific">Tanacetum cinerariifolium</name>
    <name type="common">Dalmatian daisy</name>
    <name type="synonym">Chrysanthemum cinerariifolium</name>
    <dbReference type="NCBI Taxonomy" id="118510"/>
    <lineage>
        <taxon>Eukaryota</taxon>
        <taxon>Viridiplantae</taxon>
        <taxon>Streptophyta</taxon>
        <taxon>Embryophyta</taxon>
        <taxon>Tracheophyta</taxon>
        <taxon>Spermatophyta</taxon>
        <taxon>Magnoliopsida</taxon>
        <taxon>eudicotyledons</taxon>
        <taxon>Gunneridae</taxon>
        <taxon>Pentapetalae</taxon>
        <taxon>asterids</taxon>
        <taxon>campanulids</taxon>
        <taxon>Asterales</taxon>
        <taxon>Asteraceae</taxon>
        <taxon>Asteroideae</taxon>
        <taxon>Anthemideae</taxon>
        <taxon>Anthemidinae</taxon>
        <taxon>Tanacetum</taxon>
    </lineage>
</organism>
<accession>A0A6L2M7D4</accession>
<protein>
    <submittedName>
        <fullName evidence="1">Uncharacterized protein</fullName>
    </submittedName>
</protein>
<gene>
    <name evidence="1" type="ORF">Tci_041914</name>
</gene>
<comment type="caution">
    <text evidence="1">The sequence shown here is derived from an EMBL/GenBank/DDBJ whole genome shotgun (WGS) entry which is preliminary data.</text>
</comment>
<sequence length="258" mass="29366">MVGSRHGFIIHWIVISKNIKKVTEVINVKNWRVDNSRVSRQIVSLVEWNSSVSSMKSSIQSTFSMLWDYEVLQCGHVGVLLACTAFGMERVADYLCVLRLAYKGIGPALSIGSSWLTFRRTPMCCDGSLSRRASRFRFGEYLHMFFLPPVSSLVGESFFQLDLSVIRSHCGTEGDRIVDHLSDASNRAGPAELGDSCEVVKYKAEKVRHEEMVKMPLVDLKVFEVYMKSKEEHESHLKMNMELLKKDKFHVKPNKVEA</sequence>